<sequence length="732" mass="83243">MDKGLKHTSPRQALLANQWDSVESEILAQKTVSQQQMQIDYHEKNGYKLPQRENADYLKQGDDEDADDKVYDSLEVESHYNAKRNLFPPYTEYMHTKIIQRESQLISNDDYSDLRYDPNWRINLKRNEDLINSPQISIEKFYTEEKFNQSYANRQELTINGGYRYIADSTPAVVVTPHTADCKSDWPYCLHLQGDQTSSVRSPDCHRNALQLGSQEAEISRPPSSSTTNESNNTLHSDSRETCEDSFDNAGHNNSTSTKMTENIPAAEFQTYHQSEWIQHIQGRPIETQKMSSPTMTSPNKKLKRLAEDIVERNKITLGRNTSRCGSYVRAHALKHEVPCHVNKVTQNSSGKKAQRKEYPNPSQQQQPSAPEVRSVQGDYLSSPLVRPTAVTQPKVQKMTSSQPVPSTIHLNINLNTSSHVLSLLQHTGQDALMNLASLCGHPQLSYASEVQIALPPKYQPTDLEKPSHMSLRRLNTKRHPHSNLESSPEQCQRTAALKLPLSSDGENQNFPNEVHSKQFPQNLLKTPIISSSQSLGSYTVLPPIEKPPTGKEHNLSPGQCVNTAYPIQRSSSDSYLSHMKKQKRLKAGVTYKEYSLKDYKQLNTVTNPQGLGPDYTTIAKTKMKRQKLYSNVIYEQNKKISRIPFLLAKDPESNDKKVPRMKALEYAKTIAKPPLQSQPKQRQKHQSEGFTELVPYLEDLDISQLPTLELLRKRHEEEKQALANFRKVHAV</sequence>
<proteinExistence type="predicted"/>
<evidence type="ECO:0000313" key="2">
    <source>
        <dbReference type="EMBL" id="KAF3706798.1"/>
    </source>
</evidence>
<dbReference type="AlphaFoldDB" id="A0A6G1QX55"/>
<dbReference type="Pfam" id="PF15261">
    <property type="entry name" value="JHY"/>
    <property type="match status" value="1"/>
</dbReference>
<dbReference type="Proteomes" id="UP000503349">
    <property type="component" value="Chromosome 24"/>
</dbReference>
<evidence type="ECO:0000256" key="1">
    <source>
        <dbReference type="SAM" id="MobiDB-lite"/>
    </source>
</evidence>
<feature type="region of interest" description="Disordered" evidence="1">
    <location>
        <begin position="211"/>
        <end position="259"/>
    </location>
</feature>
<feature type="compositionally biased region" description="Low complexity" evidence="1">
    <location>
        <begin position="224"/>
        <end position="234"/>
    </location>
</feature>
<reference evidence="3" key="2">
    <citation type="submission" date="2019-02" db="EMBL/GenBank/DDBJ databases">
        <title>Opniocepnalus argus Var Kimnra genome.</title>
        <authorList>
            <person name="Zhou C."/>
            <person name="Xiao S."/>
        </authorList>
    </citation>
    <scope>NUCLEOTIDE SEQUENCE [LARGE SCALE GENOMIC DNA]</scope>
</reference>
<dbReference type="GO" id="GO:0035082">
    <property type="term" value="P:axoneme assembly"/>
    <property type="evidence" value="ECO:0007669"/>
    <property type="project" value="TreeGrafter"/>
</dbReference>
<organism evidence="2 3">
    <name type="scientific">Channa argus</name>
    <name type="common">Northern snakehead</name>
    <name type="synonym">Ophicephalus argus</name>
    <dbReference type="NCBI Taxonomy" id="215402"/>
    <lineage>
        <taxon>Eukaryota</taxon>
        <taxon>Metazoa</taxon>
        <taxon>Chordata</taxon>
        <taxon>Craniata</taxon>
        <taxon>Vertebrata</taxon>
        <taxon>Euteleostomi</taxon>
        <taxon>Actinopterygii</taxon>
        <taxon>Neopterygii</taxon>
        <taxon>Teleostei</taxon>
        <taxon>Neoteleostei</taxon>
        <taxon>Acanthomorphata</taxon>
        <taxon>Anabantaria</taxon>
        <taxon>Anabantiformes</taxon>
        <taxon>Channoidei</taxon>
        <taxon>Channidae</taxon>
        <taxon>Channa</taxon>
    </lineage>
</organism>
<evidence type="ECO:0000313" key="3">
    <source>
        <dbReference type="Proteomes" id="UP000503349"/>
    </source>
</evidence>
<dbReference type="EMBL" id="CM015735">
    <property type="protein sequence ID" value="KAF3706798.1"/>
    <property type="molecule type" value="Genomic_DNA"/>
</dbReference>
<keyword evidence="3" id="KW-1185">Reference proteome</keyword>
<gene>
    <name evidence="2" type="ORF">EXN66_Car022490</name>
</gene>
<feature type="compositionally biased region" description="Low complexity" evidence="1">
    <location>
        <begin position="360"/>
        <end position="371"/>
    </location>
</feature>
<dbReference type="PANTHER" id="PTHR14726:SF1">
    <property type="entry name" value="JHY PROTEIN HOMOLOG"/>
    <property type="match status" value="1"/>
</dbReference>
<reference evidence="2 3" key="1">
    <citation type="submission" date="2019-02" db="EMBL/GenBank/DDBJ databases">
        <title>Opniocepnalus argus genome.</title>
        <authorList>
            <person name="Zhou C."/>
            <person name="Xiao S."/>
        </authorList>
    </citation>
    <scope>NUCLEOTIDE SEQUENCE [LARGE SCALE GENOMIC DNA]</scope>
    <source>
        <strain evidence="2">OARG1902GOOAL</strain>
        <tissue evidence="2">Muscle</tissue>
    </source>
</reference>
<dbReference type="InterPro" id="IPR027968">
    <property type="entry name" value="JHY"/>
</dbReference>
<protein>
    <submittedName>
        <fullName evidence="2">Jhy protein-like protein</fullName>
    </submittedName>
</protein>
<accession>A0A6G1QX55</accession>
<dbReference type="PANTHER" id="PTHR14726">
    <property type="entry name" value="JHY PROTEIN HOMOLOG"/>
    <property type="match status" value="1"/>
</dbReference>
<name>A0A6G1QX55_CHAAH</name>
<feature type="region of interest" description="Disordered" evidence="1">
    <location>
        <begin position="340"/>
        <end position="376"/>
    </location>
</feature>